<dbReference type="AlphaFoldDB" id="A0ABD3K9Z0"/>
<dbReference type="EMBL" id="JBJKBG010000006">
    <property type="protein sequence ID" value="KAL3734993.1"/>
    <property type="molecule type" value="Genomic_DNA"/>
</dbReference>
<organism evidence="1 2">
    <name type="scientific">Eucalyptus globulus</name>
    <name type="common">Tasmanian blue gum</name>
    <dbReference type="NCBI Taxonomy" id="34317"/>
    <lineage>
        <taxon>Eukaryota</taxon>
        <taxon>Viridiplantae</taxon>
        <taxon>Streptophyta</taxon>
        <taxon>Embryophyta</taxon>
        <taxon>Tracheophyta</taxon>
        <taxon>Spermatophyta</taxon>
        <taxon>Magnoliopsida</taxon>
        <taxon>eudicotyledons</taxon>
        <taxon>Gunneridae</taxon>
        <taxon>Pentapetalae</taxon>
        <taxon>rosids</taxon>
        <taxon>malvids</taxon>
        <taxon>Myrtales</taxon>
        <taxon>Myrtaceae</taxon>
        <taxon>Myrtoideae</taxon>
        <taxon>Eucalypteae</taxon>
        <taxon>Eucalyptus</taxon>
    </lineage>
</organism>
<dbReference type="Proteomes" id="UP001634007">
    <property type="component" value="Unassembled WGS sequence"/>
</dbReference>
<name>A0ABD3K9Z0_EUCGL</name>
<keyword evidence="2" id="KW-1185">Reference proteome</keyword>
<feature type="non-terminal residue" evidence="1">
    <location>
        <position position="75"/>
    </location>
</feature>
<accession>A0ABD3K9Z0</accession>
<evidence type="ECO:0000313" key="1">
    <source>
        <dbReference type="EMBL" id="KAL3734993.1"/>
    </source>
</evidence>
<proteinExistence type="predicted"/>
<sequence length="75" mass="8314">MVAGKVKMAVGFQKSPKPPSHVKLELPEHEVVPETAFLVPVPEGLICSKNAEIAKSVKRIEELEASDERMSREME</sequence>
<gene>
    <name evidence="1" type="ORF">ACJRO7_024193</name>
</gene>
<protein>
    <submittedName>
        <fullName evidence="1">Uncharacterized protein</fullName>
    </submittedName>
</protein>
<comment type="caution">
    <text evidence="1">The sequence shown here is derived from an EMBL/GenBank/DDBJ whole genome shotgun (WGS) entry which is preliminary data.</text>
</comment>
<reference evidence="1 2" key="1">
    <citation type="submission" date="2024-11" db="EMBL/GenBank/DDBJ databases">
        <title>Chromosome-level genome assembly of Eucalyptus globulus Labill. provides insights into its genome evolution.</title>
        <authorList>
            <person name="Li X."/>
        </authorList>
    </citation>
    <scope>NUCLEOTIDE SEQUENCE [LARGE SCALE GENOMIC DNA]</scope>
    <source>
        <strain evidence="1">CL2024</strain>
        <tissue evidence="1">Fresh tender leaves</tissue>
    </source>
</reference>
<evidence type="ECO:0000313" key="2">
    <source>
        <dbReference type="Proteomes" id="UP001634007"/>
    </source>
</evidence>